<keyword evidence="7 11" id="KW-0229">DNA integration</keyword>
<sequence length="298" mass="34153">MAGPLQQFLDYLRNERNYSPATRDSYRRQLETVALQSGVTSWVQLTQAMLQRHLGHAFQQGLAPRSLALRAASLRSFYRFLQQQQLCDDNPAQYLKVPKAEKTLPKLLDVDQIRQLLSAKPNDALGYRDRAILELFYSSGLRLAELVTLDLTDINWHEQLINVRGKGSKDRTLPIGRYAIQALKEWLQYRPEFVGPELPAADADALFLSIQQQRISSRQVRQRVDRWAKQQGLAQTLHPHMLRHSFASHILESSGDLRAVQELLGHANLSTTQVYTHLDFQHLAKVYDGAHPRARKKT</sequence>
<evidence type="ECO:0000256" key="6">
    <source>
        <dbReference type="ARBA" id="ARBA00022829"/>
    </source>
</evidence>
<dbReference type="Pfam" id="PF00589">
    <property type="entry name" value="Phage_integrase"/>
    <property type="match status" value="1"/>
</dbReference>
<keyword evidence="5 11" id="KW-0132">Cell division</keyword>
<dbReference type="CDD" id="cd00798">
    <property type="entry name" value="INT_XerDC_C"/>
    <property type="match status" value="1"/>
</dbReference>
<dbReference type="HAMAP" id="MF_01808">
    <property type="entry name" value="Recomb_XerC_XerD"/>
    <property type="match status" value="1"/>
</dbReference>
<evidence type="ECO:0000256" key="1">
    <source>
        <dbReference type="ARBA" id="ARBA00004496"/>
    </source>
</evidence>
<evidence type="ECO:0000256" key="4">
    <source>
        <dbReference type="ARBA" id="ARBA00022490"/>
    </source>
</evidence>
<organism evidence="14 15">
    <name type="scientific">Alkalimonas collagenimarina</name>
    <dbReference type="NCBI Taxonomy" id="400390"/>
    <lineage>
        <taxon>Bacteria</taxon>
        <taxon>Pseudomonadati</taxon>
        <taxon>Pseudomonadota</taxon>
        <taxon>Gammaproteobacteria</taxon>
        <taxon>Alkalimonas</taxon>
    </lineage>
</organism>
<comment type="function">
    <text evidence="11">Site-specific tyrosine recombinase, which acts by catalyzing the cutting and rejoining of the recombining DNA molecules. The XerC-XerD complex is essential to convert dimers of the bacterial chromosome into monomers to permit their segregation at cell division. It also contributes to the segregational stability of plasmids.</text>
</comment>
<keyword evidence="15" id="KW-1185">Reference proteome</keyword>
<dbReference type="NCBIfam" id="NF001399">
    <property type="entry name" value="PRK00283.1"/>
    <property type="match status" value="1"/>
</dbReference>
<keyword evidence="4 11" id="KW-0963">Cytoplasm</keyword>
<keyword evidence="9 11" id="KW-0233">DNA recombination</keyword>
<evidence type="ECO:0000256" key="7">
    <source>
        <dbReference type="ARBA" id="ARBA00022908"/>
    </source>
</evidence>
<feature type="active site" evidence="11">
    <location>
        <position position="240"/>
    </location>
</feature>
<feature type="domain" description="Tyr recombinase" evidence="12">
    <location>
        <begin position="103"/>
        <end position="288"/>
    </location>
</feature>
<keyword evidence="8 11" id="KW-0238">DNA-binding</keyword>
<reference evidence="14 15" key="1">
    <citation type="submission" date="2023-08" db="EMBL/GenBank/DDBJ databases">
        <authorList>
            <person name="Joshi A."/>
            <person name="Thite S."/>
        </authorList>
    </citation>
    <scope>NUCLEOTIDE SEQUENCE [LARGE SCALE GENOMIC DNA]</scope>
    <source>
        <strain evidence="14 15">AC40</strain>
    </source>
</reference>
<dbReference type="InterPro" id="IPR011010">
    <property type="entry name" value="DNA_brk_join_enz"/>
</dbReference>
<feature type="domain" description="Core-binding (CB)" evidence="13">
    <location>
        <begin position="1"/>
        <end position="82"/>
    </location>
</feature>
<feature type="active site" description="O-(3'-phospho-DNA)-tyrosine intermediate" evidence="11">
    <location>
        <position position="275"/>
    </location>
</feature>
<dbReference type="EMBL" id="JAUZVZ010000006">
    <property type="protein sequence ID" value="MDP4535733.1"/>
    <property type="molecule type" value="Genomic_DNA"/>
</dbReference>
<dbReference type="Proteomes" id="UP001231616">
    <property type="component" value="Unassembled WGS sequence"/>
</dbReference>
<dbReference type="InterPro" id="IPR002104">
    <property type="entry name" value="Integrase_catalytic"/>
</dbReference>
<evidence type="ECO:0000259" key="13">
    <source>
        <dbReference type="PROSITE" id="PS51900"/>
    </source>
</evidence>
<comment type="caution">
    <text evidence="14">The sequence shown here is derived from an EMBL/GenBank/DDBJ whole genome shotgun (WGS) entry which is preliminary data.</text>
</comment>
<evidence type="ECO:0000256" key="11">
    <source>
        <dbReference type="HAMAP-Rule" id="MF_01808"/>
    </source>
</evidence>
<evidence type="ECO:0000259" key="12">
    <source>
        <dbReference type="PROSITE" id="PS51898"/>
    </source>
</evidence>
<dbReference type="PROSITE" id="PS51900">
    <property type="entry name" value="CB"/>
    <property type="match status" value="1"/>
</dbReference>
<evidence type="ECO:0000256" key="9">
    <source>
        <dbReference type="ARBA" id="ARBA00023172"/>
    </source>
</evidence>
<dbReference type="NCBIfam" id="NF040815">
    <property type="entry name" value="recomb_XerA_Arch"/>
    <property type="match status" value="1"/>
</dbReference>
<feature type="active site" evidence="11">
    <location>
        <position position="266"/>
    </location>
</feature>
<keyword evidence="6 11" id="KW-0159">Chromosome partition</keyword>
<dbReference type="InterPro" id="IPR011931">
    <property type="entry name" value="Recomb_XerC"/>
</dbReference>
<dbReference type="RefSeq" id="WP_305892994.1">
    <property type="nucleotide sequence ID" value="NZ_JAUZVZ010000006.1"/>
</dbReference>
<protein>
    <recommendedName>
        <fullName evidence="3 11">Tyrosine recombinase XerC</fullName>
    </recommendedName>
</protein>
<dbReference type="PROSITE" id="PS51898">
    <property type="entry name" value="TYR_RECOMBINASE"/>
    <property type="match status" value="1"/>
</dbReference>
<dbReference type="Gene3D" id="1.10.443.10">
    <property type="entry name" value="Intergrase catalytic core"/>
    <property type="match status" value="1"/>
</dbReference>
<comment type="subcellular location">
    <subcellularLocation>
        <location evidence="1 11">Cytoplasm</location>
    </subcellularLocation>
</comment>
<gene>
    <name evidence="11 14" type="primary">xerC</name>
    <name evidence="14" type="ORF">Q3O60_06005</name>
</gene>
<dbReference type="Pfam" id="PF02899">
    <property type="entry name" value="Phage_int_SAM_1"/>
    <property type="match status" value="1"/>
</dbReference>
<feature type="active site" evidence="11">
    <location>
        <position position="166"/>
    </location>
</feature>
<dbReference type="InterPro" id="IPR023009">
    <property type="entry name" value="Tyrosine_recombinase_XerC/XerD"/>
</dbReference>
<evidence type="ECO:0000256" key="10">
    <source>
        <dbReference type="ARBA" id="ARBA00023306"/>
    </source>
</evidence>
<dbReference type="InterPro" id="IPR004107">
    <property type="entry name" value="Integrase_SAM-like_N"/>
</dbReference>
<name>A0ABT9GXP2_9GAMM</name>
<dbReference type="NCBIfam" id="TIGR02224">
    <property type="entry name" value="recomb_XerC"/>
    <property type="match status" value="1"/>
</dbReference>
<evidence type="ECO:0000256" key="5">
    <source>
        <dbReference type="ARBA" id="ARBA00022618"/>
    </source>
</evidence>
<dbReference type="Gene3D" id="1.10.150.130">
    <property type="match status" value="1"/>
</dbReference>
<accession>A0ABT9GXP2</accession>
<dbReference type="InterPro" id="IPR050090">
    <property type="entry name" value="Tyrosine_recombinase_XerCD"/>
</dbReference>
<dbReference type="InterPro" id="IPR044068">
    <property type="entry name" value="CB"/>
</dbReference>
<keyword evidence="10 11" id="KW-0131">Cell cycle</keyword>
<comment type="similarity">
    <text evidence="2 11">Belongs to the 'phage' integrase family. XerC subfamily.</text>
</comment>
<dbReference type="PANTHER" id="PTHR30349">
    <property type="entry name" value="PHAGE INTEGRASE-RELATED"/>
    <property type="match status" value="1"/>
</dbReference>
<evidence type="ECO:0000256" key="8">
    <source>
        <dbReference type="ARBA" id="ARBA00023125"/>
    </source>
</evidence>
<dbReference type="SUPFAM" id="SSF56349">
    <property type="entry name" value="DNA breaking-rejoining enzymes"/>
    <property type="match status" value="1"/>
</dbReference>
<evidence type="ECO:0000256" key="3">
    <source>
        <dbReference type="ARBA" id="ARBA00015804"/>
    </source>
</evidence>
<evidence type="ECO:0000313" key="15">
    <source>
        <dbReference type="Proteomes" id="UP001231616"/>
    </source>
</evidence>
<dbReference type="PANTHER" id="PTHR30349:SF81">
    <property type="entry name" value="TYROSINE RECOMBINASE XERC"/>
    <property type="match status" value="1"/>
</dbReference>
<dbReference type="InterPro" id="IPR013762">
    <property type="entry name" value="Integrase-like_cat_sf"/>
</dbReference>
<feature type="active site" evidence="11">
    <location>
        <position position="142"/>
    </location>
</feature>
<evidence type="ECO:0000256" key="2">
    <source>
        <dbReference type="ARBA" id="ARBA00006657"/>
    </source>
</evidence>
<dbReference type="InterPro" id="IPR010998">
    <property type="entry name" value="Integrase_recombinase_N"/>
</dbReference>
<feature type="active site" evidence="11">
    <location>
        <position position="243"/>
    </location>
</feature>
<comment type="subunit">
    <text evidence="11">Forms a cyclic heterotetrameric complex composed of two molecules of XerC and two molecules of XerD.</text>
</comment>
<evidence type="ECO:0000313" key="14">
    <source>
        <dbReference type="EMBL" id="MDP4535733.1"/>
    </source>
</evidence>
<proteinExistence type="inferred from homology"/>